<keyword evidence="1" id="KW-0677">Repeat</keyword>
<dbReference type="InterPro" id="IPR002885">
    <property type="entry name" value="PPR_rpt"/>
</dbReference>
<dbReference type="FunFam" id="1.25.40.10:FF:000348">
    <property type="entry name" value="Pentatricopeptide repeat-containing protein chloroplastic"/>
    <property type="match status" value="1"/>
</dbReference>
<feature type="repeat" description="PPR" evidence="3">
    <location>
        <begin position="97"/>
        <end position="131"/>
    </location>
</feature>
<keyword evidence="5" id="KW-1185">Reference proteome</keyword>
<dbReference type="Proteomes" id="UP001180020">
    <property type="component" value="Unassembled WGS sequence"/>
</dbReference>
<comment type="similarity">
    <text evidence="2">Belongs to the PPR family. PCMP-E subfamily.</text>
</comment>
<evidence type="ECO:0000256" key="3">
    <source>
        <dbReference type="PROSITE-ProRule" id="PRU00708"/>
    </source>
</evidence>
<dbReference type="GO" id="GO:0003723">
    <property type="term" value="F:RNA binding"/>
    <property type="evidence" value="ECO:0007669"/>
    <property type="project" value="InterPro"/>
</dbReference>
<dbReference type="InterPro" id="IPR011990">
    <property type="entry name" value="TPR-like_helical_dom_sf"/>
</dbReference>
<evidence type="ECO:0000313" key="4">
    <source>
        <dbReference type="EMBL" id="KAK1310341.1"/>
    </source>
</evidence>
<evidence type="ECO:0000256" key="2">
    <source>
        <dbReference type="ARBA" id="ARBA00061659"/>
    </source>
</evidence>
<dbReference type="GO" id="GO:0009451">
    <property type="term" value="P:RNA modification"/>
    <property type="evidence" value="ECO:0007669"/>
    <property type="project" value="InterPro"/>
</dbReference>
<sequence length="692" mass="77523">MSPSFLRSSSSSNHYNNLLNLFYKARELGRPIEATLSVSILKACTDISMCERVHSLALKTGYVDSDVYLRNSFINHYMKHGRIKTARHMFDTSPHLDTASWNTMIVGYVKSHRLEDAQKLFKQMPSKNCISFTTMIMGFAQNGCPNEALVNFQEMHASGVNPNEVTLASVISACSQLRLIQTGRMVHALAMKNGLKAFLLVSTNLVHLYSVCSAVSDAESIFFRMPEKNIVTWNVMLNGYSKGGLLDLAEDLFRRMPFRDLVSWATMVDGFIKSDKLGEALITYREMLRVGLRPNEVTVVDLVSACSRCFAFQEGRQFHAMIIKVRLDCFVFMQSAIIHFYSMCSEFDLANLQFDLSDKDHVSNWNTMLGGYVRHGMVSSARQIFEQMLNKDVISWSTLITGYVQNGHFYSALELFREMQSKGFEPNEITMVSVVSALANSGTLDQGDWIYNYITENLIPLSDNLSAGLIDMYAKCGSISRALSLFNQVKERVTSISPWNAIVCGLAMHGHADMSLKIFFELERMKNKQGIKPNSITFIGVLSACCHSGLVESGRWYFEQMKSVYDIEPNVKHYGCMVDLLGRAGHLKEAERLIEGMPMEADVVIWGTMLAACRTHGDVEVGERAAENLARLEPRHGAGMAMWDDMSVVRKEMYSGRLKKLPGCSGFVGGDKFSFVSERGKLIPGSPSPCNP</sequence>
<dbReference type="FunFam" id="1.25.40.10:FF:000212">
    <property type="entry name" value="Pentatricopeptide repeat-containing protein At2g03380, mitochondrial"/>
    <property type="match status" value="1"/>
</dbReference>
<dbReference type="InterPro" id="IPR046960">
    <property type="entry name" value="PPR_At4g14850-like_plant"/>
</dbReference>
<dbReference type="PANTHER" id="PTHR47926">
    <property type="entry name" value="PENTATRICOPEPTIDE REPEAT-CONTAINING PROTEIN"/>
    <property type="match status" value="1"/>
</dbReference>
<dbReference type="PANTHER" id="PTHR47926:SF407">
    <property type="entry name" value="(WILD MALAYSIAN BANANA) HYPOTHETICAL PROTEIN"/>
    <property type="match status" value="1"/>
</dbReference>
<dbReference type="EMBL" id="JAUJYO010000008">
    <property type="protein sequence ID" value="KAK1310341.1"/>
    <property type="molecule type" value="Genomic_DNA"/>
</dbReference>
<dbReference type="AlphaFoldDB" id="A0AAV9E9D2"/>
<dbReference type="Pfam" id="PF13041">
    <property type="entry name" value="PPR_2"/>
    <property type="match status" value="2"/>
</dbReference>
<protein>
    <submittedName>
        <fullName evidence="4">Pentatricopeptide repeat-containing protein</fullName>
    </submittedName>
</protein>
<reference evidence="4" key="1">
    <citation type="journal article" date="2023" name="Nat. Commun.">
        <title>Diploid and tetraploid genomes of Acorus and the evolution of monocots.</title>
        <authorList>
            <person name="Ma L."/>
            <person name="Liu K.W."/>
            <person name="Li Z."/>
            <person name="Hsiao Y.Y."/>
            <person name="Qi Y."/>
            <person name="Fu T."/>
            <person name="Tang G.D."/>
            <person name="Zhang D."/>
            <person name="Sun W.H."/>
            <person name="Liu D.K."/>
            <person name="Li Y."/>
            <person name="Chen G.Z."/>
            <person name="Liu X.D."/>
            <person name="Liao X.Y."/>
            <person name="Jiang Y.T."/>
            <person name="Yu X."/>
            <person name="Hao Y."/>
            <person name="Huang J."/>
            <person name="Zhao X.W."/>
            <person name="Ke S."/>
            <person name="Chen Y.Y."/>
            <person name="Wu W.L."/>
            <person name="Hsu J.L."/>
            <person name="Lin Y.F."/>
            <person name="Huang M.D."/>
            <person name="Li C.Y."/>
            <person name="Huang L."/>
            <person name="Wang Z.W."/>
            <person name="Zhao X."/>
            <person name="Zhong W.Y."/>
            <person name="Peng D.H."/>
            <person name="Ahmad S."/>
            <person name="Lan S."/>
            <person name="Zhang J.S."/>
            <person name="Tsai W.C."/>
            <person name="Van de Peer Y."/>
            <person name="Liu Z.J."/>
        </authorList>
    </citation>
    <scope>NUCLEOTIDE SEQUENCE</scope>
    <source>
        <strain evidence="4">CP</strain>
    </source>
</reference>
<reference evidence="4" key="2">
    <citation type="submission" date="2023-06" db="EMBL/GenBank/DDBJ databases">
        <authorList>
            <person name="Ma L."/>
            <person name="Liu K.-W."/>
            <person name="Li Z."/>
            <person name="Hsiao Y.-Y."/>
            <person name="Qi Y."/>
            <person name="Fu T."/>
            <person name="Tang G."/>
            <person name="Zhang D."/>
            <person name="Sun W.-H."/>
            <person name="Liu D.-K."/>
            <person name="Li Y."/>
            <person name="Chen G.-Z."/>
            <person name="Liu X.-D."/>
            <person name="Liao X.-Y."/>
            <person name="Jiang Y.-T."/>
            <person name="Yu X."/>
            <person name="Hao Y."/>
            <person name="Huang J."/>
            <person name="Zhao X.-W."/>
            <person name="Ke S."/>
            <person name="Chen Y.-Y."/>
            <person name="Wu W.-L."/>
            <person name="Hsu J.-L."/>
            <person name="Lin Y.-F."/>
            <person name="Huang M.-D."/>
            <person name="Li C.-Y."/>
            <person name="Huang L."/>
            <person name="Wang Z.-W."/>
            <person name="Zhao X."/>
            <person name="Zhong W.-Y."/>
            <person name="Peng D.-H."/>
            <person name="Ahmad S."/>
            <person name="Lan S."/>
            <person name="Zhang J.-S."/>
            <person name="Tsai W.-C."/>
            <person name="Van De Peer Y."/>
            <person name="Liu Z.-J."/>
        </authorList>
    </citation>
    <scope>NUCLEOTIDE SEQUENCE</scope>
    <source>
        <strain evidence="4">CP</strain>
        <tissue evidence="4">Leaves</tissue>
    </source>
</reference>
<dbReference type="Gene3D" id="1.25.40.10">
    <property type="entry name" value="Tetratricopeptide repeat domain"/>
    <property type="match status" value="5"/>
</dbReference>
<dbReference type="NCBIfam" id="TIGR00756">
    <property type="entry name" value="PPR"/>
    <property type="match status" value="6"/>
</dbReference>
<evidence type="ECO:0000256" key="1">
    <source>
        <dbReference type="ARBA" id="ARBA00022737"/>
    </source>
</evidence>
<dbReference type="PROSITE" id="PS51375">
    <property type="entry name" value="PPR"/>
    <property type="match status" value="4"/>
</dbReference>
<organism evidence="4 5">
    <name type="scientific">Acorus calamus</name>
    <name type="common">Sweet flag</name>
    <dbReference type="NCBI Taxonomy" id="4465"/>
    <lineage>
        <taxon>Eukaryota</taxon>
        <taxon>Viridiplantae</taxon>
        <taxon>Streptophyta</taxon>
        <taxon>Embryophyta</taxon>
        <taxon>Tracheophyta</taxon>
        <taxon>Spermatophyta</taxon>
        <taxon>Magnoliopsida</taxon>
        <taxon>Liliopsida</taxon>
        <taxon>Acoraceae</taxon>
        <taxon>Acorus</taxon>
    </lineage>
</organism>
<evidence type="ECO:0000313" key="5">
    <source>
        <dbReference type="Proteomes" id="UP001180020"/>
    </source>
</evidence>
<dbReference type="Pfam" id="PF01535">
    <property type="entry name" value="PPR"/>
    <property type="match status" value="6"/>
</dbReference>
<accession>A0AAV9E9D2</accession>
<name>A0AAV9E9D2_ACOCL</name>
<dbReference type="FunFam" id="1.25.40.10:FF:000442">
    <property type="entry name" value="Pentatricopeptide repeat-containing protein At3g49710"/>
    <property type="match status" value="2"/>
</dbReference>
<feature type="repeat" description="PPR" evidence="3">
    <location>
        <begin position="361"/>
        <end position="391"/>
    </location>
</feature>
<comment type="caution">
    <text evidence="4">The sequence shown here is derived from an EMBL/GenBank/DDBJ whole genome shotgun (WGS) entry which is preliminary data.</text>
</comment>
<gene>
    <name evidence="4" type="primary">PCMP-E42</name>
    <name evidence="4" type="ORF">QJS10_CPA08g00023</name>
</gene>
<feature type="repeat" description="PPR" evidence="3">
    <location>
        <begin position="229"/>
        <end position="263"/>
    </location>
</feature>
<feature type="repeat" description="PPR" evidence="3">
    <location>
        <begin position="392"/>
        <end position="426"/>
    </location>
</feature>
<proteinExistence type="inferred from homology"/>